<proteinExistence type="predicted"/>
<feature type="transmembrane region" description="Helical" evidence="1">
    <location>
        <begin position="211"/>
        <end position="231"/>
    </location>
</feature>
<feature type="transmembrane region" description="Helical" evidence="1">
    <location>
        <begin position="12"/>
        <end position="32"/>
    </location>
</feature>
<dbReference type="OrthoDB" id="7238323at2"/>
<dbReference type="Proteomes" id="UP000294325">
    <property type="component" value="Chromosome"/>
</dbReference>
<dbReference type="PANTHER" id="PTHR34219">
    <property type="entry name" value="IRON-REGULATED INNER MEMBRANE PROTEIN-RELATED"/>
    <property type="match status" value="1"/>
</dbReference>
<reference evidence="2 3" key="1">
    <citation type="submission" date="2019-03" db="EMBL/GenBank/DDBJ databases">
        <title>The genome sequence of Nitrosococcus wardiae strain D1FHST reveals the archetypal metabolic capacity of ammonia-oxidizing Gammaproteobacteria.</title>
        <authorList>
            <person name="Wang L."/>
            <person name="Lim C.K."/>
            <person name="Hanson T.E."/>
            <person name="Dang H."/>
            <person name="Klotz M.G."/>
        </authorList>
    </citation>
    <scope>NUCLEOTIDE SEQUENCE [LARGE SCALE GENOMIC DNA]</scope>
    <source>
        <strain evidence="2 3">D1FHS</strain>
    </source>
</reference>
<keyword evidence="1" id="KW-0472">Membrane</keyword>
<dbReference type="KEGG" id="nwr:E3U44_12410"/>
<sequence length="416" mass="45624">MRFFLVLLHRWLGLFIAVFLLIAGLTGAVISWDHELDEWLNPQLFKAQSGSEEGGESLSPVALAEQAEAADPRVRVTYLPLAAEPGHTVVLFVQPRIDPATGEAFEPGYNQVALDPITGEIQDRRLWGEIGLNRENLLPFLYKLHYSLHIPDGWGIELGILFMGIVGIVWVLDSFIALWIAFPSASAWRKSFAFRWRQGGYKLNFDLHRSGGVWVWGLLLIMAVTSVSMNLEFQVMRPLVSVFSNLTPSPFETRTASPPNQPIEPRIDRARALEIAQTEADRRGWTVPAGGIFYSPAYGVYGVGFFTPGNDHGDGGLGNPRLYVDGMDGSLAGAEVPGTGSFGDIFMQAQFPLHSGRILGLPGRILISVMGLIVAILSVTGIVIWARKRRARLAAGVRKQNAPVATGPLPVEFGDR</sequence>
<dbReference type="EMBL" id="CP038033">
    <property type="protein sequence ID" value="QBQ55224.1"/>
    <property type="molecule type" value="Genomic_DNA"/>
</dbReference>
<protein>
    <submittedName>
        <fullName evidence="2">PepSY domain-containing protein</fullName>
    </submittedName>
</protein>
<organism evidence="2 3">
    <name type="scientific">Nitrosococcus wardiae</name>
    <dbReference type="NCBI Taxonomy" id="1814290"/>
    <lineage>
        <taxon>Bacteria</taxon>
        <taxon>Pseudomonadati</taxon>
        <taxon>Pseudomonadota</taxon>
        <taxon>Gammaproteobacteria</taxon>
        <taxon>Chromatiales</taxon>
        <taxon>Chromatiaceae</taxon>
        <taxon>Nitrosococcus</taxon>
    </lineage>
</organism>
<dbReference type="InterPro" id="IPR005625">
    <property type="entry name" value="PepSY-ass_TM"/>
</dbReference>
<evidence type="ECO:0000256" key="1">
    <source>
        <dbReference type="SAM" id="Phobius"/>
    </source>
</evidence>
<dbReference type="RefSeq" id="WP_134358489.1">
    <property type="nucleotide sequence ID" value="NZ_CP038033.1"/>
</dbReference>
<evidence type="ECO:0000313" key="3">
    <source>
        <dbReference type="Proteomes" id="UP000294325"/>
    </source>
</evidence>
<name>A0A4P7C1A2_9GAMM</name>
<dbReference type="PANTHER" id="PTHR34219:SF5">
    <property type="entry name" value="BLR4505 PROTEIN"/>
    <property type="match status" value="1"/>
</dbReference>
<keyword evidence="1" id="KW-1133">Transmembrane helix</keyword>
<gene>
    <name evidence="2" type="ORF">E3U44_12410</name>
</gene>
<keyword evidence="1" id="KW-0812">Transmembrane</keyword>
<feature type="transmembrane region" description="Helical" evidence="1">
    <location>
        <begin position="365"/>
        <end position="386"/>
    </location>
</feature>
<feature type="transmembrane region" description="Helical" evidence="1">
    <location>
        <begin position="158"/>
        <end position="182"/>
    </location>
</feature>
<keyword evidence="3" id="KW-1185">Reference proteome</keyword>
<accession>A0A4P7C1A2</accession>
<evidence type="ECO:0000313" key="2">
    <source>
        <dbReference type="EMBL" id="QBQ55224.1"/>
    </source>
</evidence>
<dbReference type="AlphaFoldDB" id="A0A4P7C1A2"/>
<dbReference type="Pfam" id="PF03929">
    <property type="entry name" value="PepSY_TM"/>
    <property type="match status" value="1"/>
</dbReference>